<feature type="compositionally biased region" description="Basic and acidic residues" evidence="1">
    <location>
        <begin position="1"/>
        <end position="13"/>
    </location>
</feature>
<dbReference type="Proteomes" id="UP000176951">
    <property type="component" value="Unassembled WGS sequence"/>
</dbReference>
<gene>
    <name evidence="2" type="ORF">A3A97_02975</name>
</gene>
<proteinExistence type="predicted"/>
<dbReference type="AlphaFoldDB" id="A0A1G2PSA1"/>
<evidence type="ECO:0000256" key="1">
    <source>
        <dbReference type="SAM" id="MobiDB-lite"/>
    </source>
</evidence>
<protein>
    <submittedName>
        <fullName evidence="2">Uncharacterized protein</fullName>
    </submittedName>
</protein>
<comment type="caution">
    <text evidence="2">The sequence shown here is derived from an EMBL/GenBank/DDBJ whole genome shotgun (WGS) entry which is preliminary data.</text>
</comment>
<organism evidence="2 3">
    <name type="scientific">Candidatus Terrybacteria bacterium RIFCSPLOWO2_01_FULL_40_23</name>
    <dbReference type="NCBI Taxonomy" id="1802366"/>
    <lineage>
        <taxon>Bacteria</taxon>
        <taxon>Candidatus Terryibacteriota</taxon>
    </lineage>
</organism>
<name>A0A1G2PSA1_9BACT</name>
<feature type="region of interest" description="Disordered" evidence="1">
    <location>
        <begin position="1"/>
        <end position="24"/>
    </location>
</feature>
<dbReference type="EMBL" id="MHSW01000025">
    <property type="protein sequence ID" value="OHA51208.1"/>
    <property type="molecule type" value="Genomic_DNA"/>
</dbReference>
<evidence type="ECO:0000313" key="2">
    <source>
        <dbReference type="EMBL" id="OHA51208.1"/>
    </source>
</evidence>
<reference evidence="2 3" key="1">
    <citation type="journal article" date="2016" name="Nat. Commun.">
        <title>Thousands of microbial genomes shed light on interconnected biogeochemical processes in an aquifer system.</title>
        <authorList>
            <person name="Anantharaman K."/>
            <person name="Brown C.T."/>
            <person name="Hug L.A."/>
            <person name="Sharon I."/>
            <person name="Castelle C.J."/>
            <person name="Probst A.J."/>
            <person name="Thomas B.C."/>
            <person name="Singh A."/>
            <person name="Wilkins M.J."/>
            <person name="Karaoz U."/>
            <person name="Brodie E.L."/>
            <person name="Williams K.H."/>
            <person name="Hubbard S.S."/>
            <person name="Banfield J.F."/>
        </authorList>
    </citation>
    <scope>NUCLEOTIDE SEQUENCE [LARGE SCALE GENOMIC DNA]</scope>
</reference>
<evidence type="ECO:0000313" key="3">
    <source>
        <dbReference type="Proteomes" id="UP000176951"/>
    </source>
</evidence>
<accession>A0A1G2PSA1</accession>
<sequence>MGFDSQGDKKFFLEDVSEPQDDSQSSKKYKIIGYLTPDSGDNNSIKLTCPLLEGGLAPKNQTVLITETLILVSGWDQEDFFSLIDDNDQMAVLIMSSGDVLVQFGPVFVKNLQVLDLDGVSRKLENIEGFSFVVFTQEDYTTYLKNIGEKAFAIFASEIKHIDFGQSTEKFDAAERIITHNPEIEKGTRQLLKASRYIQKAPQRGTDDLKILLRILIAGSILLETTVDSFFKTAREYYENLKFGTSSDFNSDARYSEWLEFMNNQIVQLQKEVSPR</sequence>